<evidence type="ECO:0000256" key="3">
    <source>
        <dbReference type="ARBA" id="ARBA00022490"/>
    </source>
</evidence>
<proteinExistence type="inferred from homology"/>
<keyword evidence="3" id="KW-0963">Cytoplasm</keyword>
<dbReference type="SUPFAM" id="SSF47220">
    <property type="entry name" value="alpha-catenin/vinculin-like"/>
    <property type="match status" value="3"/>
</dbReference>
<dbReference type="InterPro" id="IPR030045">
    <property type="entry name" value="CTNNAL1"/>
</dbReference>
<dbReference type="InterPro" id="IPR001033">
    <property type="entry name" value="Alpha_catenin"/>
</dbReference>
<dbReference type="GO" id="GO:0051015">
    <property type="term" value="F:actin filament binding"/>
    <property type="evidence" value="ECO:0007669"/>
    <property type="project" value="InterPro"/>
</dbReference>
<accession>A0A1A9WW33</accession>
<dbReference type="GO" id="GO:0071944">
    <property type="term" value="C:cell periphery"/>
    <property type="evidence" value="ECO:0007669"/>
    <property type="project" value="UniProtKB-ARBA"/>
</dbReference>
<evidence type="ECO:0000256" key="1">
    <source>
        <dbReference type="ARBA" id="ARBA00004496"/>
    </source>
</evidence>
<reference evidence="4" key="2">
    <citation type="submission" date="2020-05" db="UniProtKB">
        <authorList>
            <consortium name="EnsemblMetazoa"/>
        </authorList>
    </citation>
    <scope>IDENTIFICATION</scope>
    <source>
        <strain evidence="4">IAEA</strain>
    </source>
</reference>
<dbReference type="VEuPathDB" id="VectorBase:GBRI034609"/>
<comment type="subcellular location">
    <subcellularLocation>
        <location evidence="1">Cytoplasm</location>
    </subcellularLocation>
</comment>
<dbReference type="PRINTS" id="PR00805">
    <property type="entry name" value="ALPHACATENIN"/>
</dbReference>
<dbReference type="Proteomes" id="UP000091820">
    <property type="component" value="Unassembled WGS sequence"/>
</dbReference>
<protein>
    <recommendedName>
        <fullName evidence="6">Alpha-catulin</fullName>
    </recommendedName>
</protein>
<evidence type="ECO:0000256" key="2">
    <source>
        <dbReference type="ARBA" id="ARBA00008376"/>
    </source>
</evidence>
<dbReference type="EnsemblMetazoa" id="GBRI034609-RA">
    <property type="protein sequence ID" value="GBRI034609-PA"/>
    <property type="gene ID" value="GBRI034609"/>
</dbReference>
<dbReference type="STRING" id="37001.A0A1A9WW33"/>
<reference evidence="5" key="1">
    <citation type="submission" date="2014-03" db="EMBL/GenBank/DDBJ databases">
        <authorList>
            <person name="Aksoy S."/>
            <person name="Warren W."/>
            <person name="Wilson R.K."/>
        </authorList>
    </citation>
    <scope>NUCLEOTIDE SEQUENCE [LARGE SCALE GENOMIC DNA]</scope>
    <source>
        <strain evidence="5">IAEA</strain>
    </source>
</reference>
<dbReference type="GO" id="GO:0007155">
    <property type="term" value="P:cell adhesion"/>
    <property type="evidence" value="ECO:0007669"/>
    <property type="project" value="InterPro"/>
</dbReference>
<evidence type="ECO:0000313" key="5">
    <source>
        <dbReference type="Proteomes" id="UP000091820"/>
    </source>
</evidence>
<evidence type="ECO:0000313" key="4">
    <source>
        <dbReference type="EnsemblMetazoa" id="GBRI034609-PA"/>
    </source>
</evidence>
<dbReference type="GO" id="GO:0045296">
    <property type="term" value="F:cadherin binding"/>
    <property type="evidence" value="ECO:0007669"/>
    <property type="project" value="InterPro"/>
</dbReference>
<comment type="similarity">
    <text evidence="2">Belongs to the vinculin/alpha-catenin family.</text>
</comment>
<dbReference type="PANTHER" id="PTHR46342:SF1">
    <property type="entry name" value="ALPHA-CATULIN"/>
    <property type="match status" value="1"/>
</dbReference>
<dbReference type="AlphaFoldDB" id="A0A1A9WW33"/>
<dbReference type="Pfam" id="PF01044">
    <property type="entry name" value="Vinculin"/>
    <property type="match status" value="2"/>
</dbReference>
<name>A0A1A9WW33_9MUSC</name>
<dbReference type="InterPro" id="IPR036723">
    <property type="entry name" value="Alpha-catenin/vinculin-like_sf"/>
</dbReference>
<dbReference type="PANTHER" id="PTHR46342">
    <property type="entry name" value="ALPHA-CATULIN"/>
    <property type="match status" value="1"/>
</dbReference>
<dbReference type="GO" id="GO:0005737">
    <property type="term" value="C:cytoplasm"/>
    <property type="evidence" value="ECO:0007669"/>
    <property type="project" value="UniProtKB-SubCell"/>
</dbReference>
<dbReference type="Gene3D" id="1.20.120.230">
    <property type="entry name" value="Alpha-catenin/vinculin-like"/>
    <property type="match status" value="4"/>
</dbReference>
<keyword evidence="5" id="KW-1185">Reference proteome</keyword>
<dbReference type="InterPro" id="IPR006077">
    <property type="entry name" value="Vinculin/catenin"/>
</dbReference>
<evidence type="ECO:0008006" key="6">
    <source>
        <dbReference type="Google" id="ProtNLM"/>
    </source>
</evidence>
<sequence length="796" mass="90773">MISSTQEPLTAQRHQMDLNNEQKLLACKRVGQAINMAVDRLMTIGEIIADGYADIKADMFECCKDARDTGKSIEQLCMSIDLKLEGLSKPFIDHAAIALASRSLLASITRVLLLVDIIVVKQLLSFKSKESRCPQNLESVMNFSKFVQAFSAFGAEIIELTCLTSNVMGTMKEETRRAEILSARQVLEHSVKVLITSSKVCLVHHNCVIARENRNTVFCQIRRGMDHIHFIVKDTILESEWQSTKAHFYYHQNEDRGTIQATIQHFTYLIQCCRYKAKPHDAYYRGEGNLNQPSYHKESTEKRWILDNNKTKKLYDNTCLPESESLLNNTYGCEEYLNNAKYKMDHNLVMRVENDLIEKLLLSFDKILENVHDFTDSAYTSHETRENILIYCDHCTHELNKYLRNVIKQNEQQPFGKPYQDEYVDTVLEAVKTLSEQLVSSAVEQSRDLFQALKTSTELVNNVNLTISQQNLTQFNQQVNEFHEHCDHILEVCKLLRHIAIQDALKEQASHVSINLRIYGPQVILAAKILTKFPLSNVASENFEAFVEMWTFLVAEVTDVAKRILETTTDINDQDLKYLTLENPCITERKATKSVNFQKDLPEPSKEMDLETETVKRDLQPRWSDDYCDNDIIKRAKNLSAMAFLMYQFTKGTGSLKTTQDLFTQAEYFAEEANRLYKILRQFSYQVPASPHKKDLLNVLDRVPTYVQTLQFTVKDHTVGPSATFVKVDHVIRETKNLMCVINSVVTKCLECATKYNLDFNSIVGGISTGSLHGDDCSAGAMGDSKGSSNSTEGSM</sequence>
<organism evidence="4 5">
    <name type="scientific">Glossina brevipalpis</name>
    <dbReference type="NCBI Taxonomy" id="37001"/>
    <lineage>
        <taxon>Eukaryota</taxon>
        <taxon>Metazoa</taxon>
        <taxon>Ecdysozoa</taxon>
        <taxon>Arthropoda</taxon>
        <taxon>Hexapoda</taxon>
        <taxon>Insecta</taxon>
        <taxon>Pterygota</taxon>
        <taxon>Neoptera</taxon>
        <taxon>Endopterygota</taxon>
        <taxon>Diptera</taxon>
        <taxon>Brachycera</taxon>
        <taxon>Muscomorpha</taxon>
        <taxon>Hippoboscoidea</taxon>
        <taxon>Glossinidae</taxon>
        <taxon>Glossina</taxon>
    </lineage>
</organism>
<dbReference type="GO" id="GO:0007266">
    <property type="term" value="P:Rho protein signal transduction"/>
    <property type="evidence" value="ECO:0007669"/>
    <property type="project" value="InterPro"/>
</dbReference>